<dbReference type="AlphaFoldDB" id="A0AAV9NHE9"/>
<dbReference type="Proteomes" id="UP001358417">
    <property type="component" value="Unassembled WGS sequence"/>
</dbReference>
<dbReference type="Gene3D" id="3.40.50.1820">
    <property type="entry name" value="alpha/beta hydrolase"/>
    <property type="match status" value="1"/>
</dbReference>
<proteinExistence type="predicted"/>
<evidence type="ECO:0000313" key="3">
    <source>
        <dbReference type="Proteomes" id="UP001358417"/>
    </source>
</evidence>
<name>A0AAV9NHE9_9EURO</name>
<dbReference type="Pfam" id="PF07859">
    <property type="entry name" value="Abhydrolase_3"/>
    <property type="match status" value="1"/>
</dbReference>
<dbReference type="InterPro" id="IPR050466">
    <property type="entry name" value="Carboxylest/Gibb_receptor"/>
</dbReference>
<organism evidence="2 3">
    <name type="scientific">Exophiala bonariae</name>
    <dbReference type="NCBI Taxonomy" id="1690606"/>
    <lineage>
        <taxon>Eukaryota</taxon>
        <taxon>Fungi</taxon>
        <taxon>Dikarya</taxon>
        <taxon>Ascomycota</taxon>
        <taxon>Pezizomycotina</taxon>
        <taxon>Eurotiomycetes</taxon>
        <taxon>Chaetothyriomycetidae</taxon>
        <taxon>Chaetothyriales</taxon>
        <taxon>Herpotrichiellaceae</taxon>
        <taxon>Exophiala</taxon>
    </lineage>
</organism>
<protein>
    <recommendedName>
        <fullName evidence="1">Alpha/beta hydrolase fold-3 domain-containing protein</fullName>
    </recommendedName>
</protein>
<dbReference type="InterPro" id="IPR029058">
    <property type="entry name" value="AB_hydrolase_fold"/>
</dbReference>
<dbReference type="GO" id="GO:0016787">
    <property type="term" value="F:hydrolase activity"/>
    <property type="evidence" value="ECO:0007669"/>
    <property type="project" value="InterPro"/>
</dbReference>
<sequence length="245" mass="26679">MAESRRLHAGGNARFMKSAFVKETLGDDISQQCLEEDRIVTARDDTPITIRVYRPRTQTTAGAGFPVMVYAHSGGWCLGGLDTEEFICRLLVTKLRIVIVSVAYRLAPEFAYPTGIYDCYDVIKWVAANSSSVGGDLSKGFLTGGVSGGGNVTNIATILARDDALQPALTGHLYVCTGMPFQFRSDGDLIFQVFGDELAHKNSSWEIYKDGPVASRSMNDFYGGLYEVDELIAVRLSLTKGLLAV</sequence>
<evidence type="ECO:0000313" key="2">
    <source>
        <dbReference type="EMBL" id="KAK5055366.1"/>
    </source>
</evidence>
<feature type="domain" description="Alpha/beta hydrolase fold-3" evidence="1">
    <location>
        <begin position="68"/>
        <end position="226"/>
    </location>
</feature>
<dbReference type="EMBL" id="JAVRRD010000009">
    <property type="protein sequence ID" value="KAK5055366.1"/>
    <property type="molecule type" value="Genomic_DNA"/>
</dbReference>
<comment type="caution">
    <text evidence="2">The sequence shown here is derived from an EMBL/GenBank/DDBJ whole genome shotgun (WGS) entry which is preliminary data.</text>
</comment>
<reference evidence="2 3" key="1">
    <citation type="submission" date="2023-08" db="EMBL/GenBank/DDBJ databases">
        <title>Black Yeasts Isolated from many extreme environments.</title>
        <authorList>
            <person name="Coleine C."/>
            <person name="Stajich J.E."/>
            <person name="Selbmann L."/>
        </authorList>
    </citation>
    <scope>NUCLEOTIDE SEQUENCE [LARGE SCALE GENOMIC DNA]</scope>
    <source>
        <strain evidence="2 3">CCFEE 5792</strain>
    </source>
</reference>
<dbReference type="SUPFAM" id="SSF53474">
    <property type="entry name" value="alpha/beta-Hydrolases"/>
    <property type="match status" value="1"/>
</dbReference>
<dbReference type="PANTHER" id="PTHR23024">
    <property type="entry name" value="ARYLACETAMIDE DEACETYLASE"/>
    <property type="match status" value="1"/>
</dbReference>
<keyword evidence="3" id="KW-1185">Reference proteome</keyword>
<gene>
    <name evidence="2" type="ORF">LTR84_013116</name>
</gene>
<dbReference type="PANTHER" id="PTHR23024:SF24">
    <property type="entry name" value="ALPHA_BETA HYDROLASE FOLD-3 DOMAIN-CONTAINING PROTEIN"/>
    <property type="match status" value="1"/>
</dbReference>
<evidence type="ECO:0000259" key="1">
    <source>
        <dbReference type="Pfam" id="PF07859"/>
    </source>
</evidence>
<dbReference type="GeneID" id="89981252"/>
<dbReference type="InterPro" id="IPR013094">
    <property type="entry name" value="AB_hydrolase_3"/>
</dbReference>
<dbReference type="RefSeq" id="XP_064707797.1">
    <property type="nucleotide sequence ID" value="XM_064856621.1"/>
</dbReference>
<accession>A0AAV9NHE9</accession>